<accession>A0A8K0K2A7</accession>
<evidence type="ECO:0000313" key="2">
    <source>
        <dbReference type="EMBL" id="KAG8226673.1"/>
    </source>
</evidence>
<dbReference type="EMBL" id="KZ308293">
    <property type="protein sequence ID" value="KAG8226673.1"/>
    <property type="molecule type" value="Genomic_DNA"/>
</dbReference>
<organism evidence="2 3">
    <name type="scientific">Ladona fulva</name>
    <name type="common">Scarce chaser dragonfly</name>
    <name type="synonym">Libellula fulva</name>
    <dbReference type="NCBI Taxonomy" id="123851"/>
    <lineage>
        <taxon>Eukaryota</taxon>
        <taxon>Metazoa</taxon>
        <taxon>Ecdysozoa</taxon>
        <taxon>Arthropoda</taxon>
        <taxon>Hexapoda</taxon>
        <taxon>Insecta</taxon>
        <taxon>Pterygota</taxon>
        <taxon>Palaeoptera</taxon>
        <taxon>Odonata</taxon>
        <taxon>Epiprocta</taxon>
        <taxon>Anisoptera</taxon>
        <taxon>Libelluloidea</taxon>
        <taxon>Libellulidae</taxon>
        <taxon>Ladona</taxon>
    </lineage>
</organism>
<protein>
    <submittedName>
        <fullName evidence="2">Uncharacterized protein</fullName>
    </submittedName>
</protein>
<reference evidence="2" key="2">
    <citation type="submission" date="2017-10" db="EMBL/GenBank/DDBJ databases">
        <title>Ladona fulva Genome sequencing and assembly.</title>
        <authorList>
            <person name="Murali S."/>
            <person name="Richards S."/>
            <person name="Bandaranaike D."/>
            <person name="Bellair M."/>
            <person name="Blankenburg K."/>
            <person name="Chao H."/>
            <person name="Dinh H."/>
            <person name="Doddapaneni H."/>
            <person name="Dugan-Rocha S."/>
            <person name="Elkadiri S."/>
            <person name="Gnanaolivu R."/>
            <person name="Hernandez B."/>
            <person name="Skinner E."/>
            <person name="Javaid M."/>
            <person name="Lee S."/>
            <person name="Li M."/>
            <person name="Ming W."/>
            <person name="Munidasa M."/>
            <person name="Muniz J."/>
            <person name="Nguyen L."/>
            <person name="Hughes D."/>
            <person name="Osuji N."/>
            <person name="Pu L.-L."/>
            <person name="Puazo M."/>
            <person name="Qu C."/>
            <person name="Quiroz J."/>
            <person name="Raj R."/>
            <person name="Weissenberger G."/>
            <person name="Xin Y."/>
            <person name="Zou X."/>
            <person name="Han Y."/>
            <person name="Worley K."/>
            <person name="Muzny D."/>
            <person name="Gibbs R."/>
        </authorList>
    </citation>
    <scope>NUCLEOTIDE SEQUENCE</scope>
    <source>
        <strain evidence="2">Sampled in the wild</strain>
    </source>
</reference>
<comment type="caution">
    <text evidence="2">The sequence shown here is derived from an EMBL/GenBank/DDBJ whole genome shotgun (WGS) entry which is preliminary data.</text>
</comment>
<dbReference type="OrthoDB" id="407509at2759"/>
<keyword evidence="1" id="KW-0812">Transmembrane</keyword>
<feature type="transmembrane region" description="Helical" evidence="1">
    <location>
        <begin position="20"/>
        <end position="37"/>
    </location>
</feature>
<reference evidence="2" key="1">
    <citation type="submission" date="2013-04" db="EMBL/GenBank/DDBJ databases">
        <authorList>
            <person name="Qu J."/>
            <person name="Murali S.C."/>
            <person name="Bandaranaike D."/>
            <person name="Bellair M."/>
            <person name="Blankenburg K."/>
            <person name="Chao H."/>
            <person name="Dinh H."/>
            <person name="Doddapaneni H."/>
            <person name="Downs B."/>
            <person name="Dugan-Rocha S."/>
            <person name="Elkadiri S."/>
            <person name="Gnanaolivu R.D."/>
            <person name="Hernandez B."/>
            <person name="Javaid M."/>
            <person name="Jayaseelan J.C."/>
            <person name="Lee S."/>
            <person name="Li M."/>
            <person name="Ming W."/>
            <person name="Munidasa M."/>
            <person name="Muniz J."/>
            <person name="Nguyen L."/>
            <person name="Ongeri F."/>
            <person name="Osuji N."/>
            <person name="Pu L.-L."/>
            <person name="Puazo M."/>
            <person name="Qu C."/>
            <person name="Quiroz J."/>
            <person name="Raj R."/>
            <person name="Weissenberger G."/>
            <person name="Xin Y."/>
            <person name="Zou X."/>
            <person name="Han Y."/>
            <person name="Richards S."/>
            <person name="Worley K."/>
            <person name="Muzny D."/>
            <person name="Gibbs R."/>
        </authorList>
    </citation>
    <scope>NUCLEOTIDE SEQUENCE</scope>
    <source>
        <strain evidence="2">Sampled in the wild</strain>
    </source>
</reference>
<dbReference type="AlphaFoldDB" id="A0A8K0K2A7"/>
<proteinExistence type="predicted"/>
<evidence type="ECO:0000313" key="3">
    <source>
        <dbReference type="Proteomes" id="UP000792457"/>
    </source>
</evidence>
<gene>
    <name evidence="2" type="ORF">J437_LFUL005487</name>
</gene>
<keyword evidence="1" id="KW-1133">Transmembrane helix</keyword>
<name>A0A8K0K2A7_LADFU</name>
<dbReference type="Proteomes" id="UP000792457">
    <property type="component" value="Unassembled WGS sequence"/>
</dbReference>
<sequence>MQSAPPDPRLESEADGEDNIIIIVALIVSIMDTMRAIKKSKNNKAPGKDNLPGELFKYGEEQLAAMLHKLILQIWSTEKTPKEWLTSIICIESKLTEYPHRSRVRGGMI</sequence>
<keyword evidence="1" id="KW-0472">Membrane</keyword>
<keyword evidence="3" id="KW-1185">Reference proteome</keyword>
<evidence type="ECO:0000256" key="1">
    <source>
        <dbReference type="SAM" id="Phobius"/>
    </source>
</evidence>